<dbReference type="InterPro" id="IPR003959">
    <property type="entry name" value="ATPase_AAA_core"/>
</dbReference>
<dbReference type="InterPro" id="IPR014555">
    <property type="entry name" value="RecF-like"/>
</dbReference>
<dbReference type="PIRSF" id="PIRSF029347">
    <property type="entry name" value="RecF"/>
    <property type="match status" value="1"/>
</dbReference>
<dbReference type="Gene3D" id="3.40.50.300">
    <property type="entry name" value="P-loop containing nucleotide triphosphate hydrolases"/>
    <property type="match status" value="1"/>
</dbReference>
<dbReference type="GO" id="GO:0005524">
    <property type="term" value="F:ATP binding"/>
    <property type="evidence" value="ECO:0007669"/>
    <property type="project" value="InterPro"/>
</dbReference>
<dbReference type="PANTHER" id="PTHR32182:SF25">
    <property type="entry name" value="SLR1056 PROTEIN"/>
    <property type="match status" value="1"/>
</dbReference>
<dbReference type="GO" id="GO:0016887">
    <property type="term" value="F:ATP hydrolysis activity"/>
    <property type="evidence" value="ECO:0007669"/>
    <property type="project" value="InterPro"/>
</dbReference>
<dbReference type="RefSeq" id="WP_221290304.1">
    <property type="nucleotide sequence ID" value="NZ_JACHGW010000005.1"/>
</dbReference>
<sequence>MAEPFLREITPGNLLSFGPNPEPIKLNQLNILIGANGSGKSNLIEVIHVLRSTPINLRKAFSPGFADWIWKGNPTESPELSAIIRYDAADKKFDLVHSLRFDSERPFVEIENEVIGIPYRNDDESTFYTRDGNIAILRSASGDDELVNEPLLKDSSILYQRQDPKRLPELYFLTQKYKFIRIYREWQFGRNSELRESHKTDLRHEVLEEDFSNLAMYLNYLRSFPPVRRKLIEKLQNVFAGITDFDVSVVGGTAQLYLIEGDYRIPATRLSDGTLRYLCLLAILCNPEPQPLICLEEPELGLHPDLLSGLVDLIKECSERTQMIVTTHSEFIVDGFSENPECVVVVDKEDGITKMKRLSHDSLKVWLEEYSLGQLWNRGQIGGTRW</sequence>
<reference evidence="2 3" key="1">
    <citation type="submission" date="2020-08" db="EMBL/GenBank/DDBJ databases">
        <title>Genomic Encyclopedia of Type Strains, Phase IV (KMG-IV): sequencing the most valuable type-strain genomes for metagenomic binning, comparative biology and taxonomic classification.</title>
        <authorList>
            <person name="Goeker M."/>
        </authorList>
    </citation>
    <scope>NUCLEOTIDE SEQUENCE [LARGE SCALE GENOMIC DNA]</scope>
    <source>
        <strain evidence="2 3">DSM 23562</strain>
    </source>
</reference>
<dbReference type="Pfam" id="PF13304">
    <property type="entry name" value="AAA_21"/>
    <property type="match status" value="1"/>
</dbReference>
<dbReference type="GO" id="GO:0000731">
    <property type="term" value="P:DNA synthesis involved in DNA repair"/>
    <property type="evidence" value="ECO:0007669"/>
    <property type="project" value="TreeGrafter"/>
</dbReference>
<dbReference type="PANTHER" id="PTHR32182">
    <property type="entry name" value="DNA REPLICATION AND REPAIR PROTEIN RECF"/>
    <property type="match status" value="1"/>
</dbReference>
<dbReference type="Proteomes" id="UP000520814">
    <property type="component" value="Unassembled WGS sequence"/>
</dbReference>
<dbReference type="EMBL" id="JACHGW010000005">
    <property type="protein sequence ID" value="MBB6053175.1"/>
    <property type="molecule type" value="Genomic_DNA"/>
</dbReference>
<dbReference type="AlphaFoldDB" id="A0A7W9W9G3"/>
<dbReference type="GO" id="GO:0006302">
    <property type="term" value="P:double-strand break repair"/>
    <property type="evidence" value="ECO:0007669"/>
    <property type="project" value="TreeGrafter"/>
</dbReference>
<feature type="domain" description="ATPase AAA-type core" evidence="1">
    <location>
        <begin position="29"/>
        <end position="334"/>
    </location>
</feature>
<proteinExistence type="predicted"/>
<comment type="caution">
    <text evidence="2">The sequence shown here is derived from an EMBL/GenBank/DDBJ whole genome shotgun (WGS) entry which is preliminary data.</text>
</comment>
<evidence type="ECO:0000313" key="2">
    <source>
        <dbReference type="EMBL" id="MBB6053175.1"/>
    </source>
</evidence>
<name>A0A7W9W9G3_ARMRO</name>
<keyword evidence="3" id="KW-1185">Reference proteome</keyword>
<dbReference type="SUPFAM" id="SSF52540">
    <property type="entry name" value="P-loop containing nucleoside triphosphate hydrolases"/>
    <property type="match status" value="1"/>
</dbReference>
<protein>
    <submittedName>
        <fullName evidence="2">Putative ATPase</fullName>
    </submittedName>
</protein>
<gene>
    <name evidence="2" type="ORF">HNQ39_005007</name>
</gene>
<dbReference type="InterPro" id="IPR027417">
    <property type="entry name" value="P-loop_NTPase"/>
</dbReference>
<evidence type="ECO:0000313" key="3">
    <source>
        <dbReference type="Proteomes" id="UP000520814"/>
    </source>
</evidence>
<accession>A0A7W9W9G3</accession>
<evidence type="ECO:0000259" key="1">
    <source>
        <dbReference type="Pfam" id="PF13304"/>
    </source>
</evidence>
<organism evidence="2 3">
    <name type="scientific">Armatimonas rosea</name>
    <dbReference type="NCBI Taxonomy" id="685828"/>
    <lineage>
        <taxon>Bacteria</taxon>
        <taxon>Bacillati</taxon>
        <taxon>Armatimonadota</taxon>
        <taxon>Armatimonadia</taxon>
        <taxon>Armatimonadales</taxon>
        <taxon>Armatimonadaceae</taxon>
        <taxon>Armatimonas</taxon>
    </lineage>
</organism>